<evidence type="ECO:0000313" key="4">
    <source>
        <dbReference type="EMBL" id="GAA4745157.1"/>
    </source>
</evidence>
<dbReference type="PANTHER" id="PTHR42901">
    <property type="entry name" value="ALCOHOL DEHYDROGENASE"/>
    <property type="match status" value="1"/>
</dbReference>
<dbReference type="Proteomes" id="UP001500822">
    <property type="component" value="Unassembled WGS sequence"/>
</dbReference>
<name>A0ABP8Z310_9ACTN</name>
<dbReference type="PRINTS" id="PR00080">
    <property type="entry name" value="SDRFAMILY"/>
</dbReference>
<keyword evidence="2" id="KW-0560">Oxidoreductase</keyword>
<proteinExistence type="inferred from homology"/>
<gene>
    <name evidence="4" type="ORF">GCM10023217_12780</name>
</gene>
<comment type="caution">
    <text evidence="4">The sequence shown here is derived from an EMBL/GenBank/DDBJ whole genome shotgun (WGS) entry which is preliminary data.</text>
</comment>
<dbReference type="InterPro" id="IPR002347">
    <property type="entry name" value="SDR_fam"/>
</dbReference>
<dbReference type="Pfam" id="PF00106">
    <property type="entry name" value="adh_short"/>
    <property type="match status" value="1"/>
</dbReference>
<comment type="similarity">
    <text evidence="1 3">Belongs to the short-chain dehydrogenases/reductases (SDR) family.</text>
</comment>
<dbReference type="SUPFAM" id="SSF51735">
    <property type="entry name" value="NAD(P)-binding Rossmann-fold domains"/>
    <property type="match status" value="1"/>
</dbReference>
<reference evidence="5" key="1">
    <citation type="journal article" date="2019" name="Int. J. Syst. Evol. Microbiol.">
        <title>The Global Catalogue of Microorganisms (GCM) 10K type strain sequencing project: providing services to taxonomists for standard genome sequencing and annotation.</title>
        <authorList>
            <consortium name="The Broad Institute Genomics Platform"/>
            <consortium name="The Broad Institute Genome Sequencing Center for Infectious Disease"/>
            <person name="Wu L."/>
            <person name="Ma J."/>
        </authorList>
    </citation>
    <scope>NUCLEOTIDE SEQUENCE [LARGE SCALE GENOMIC DNA]</scope>
    <source>
        <strain evidence="5">JCM 18077</strain>
    </source>
</reference>
<evidence type="ECO:0000256" key="1">
    <source>
        <dbReference type="ARBA" id="ARBA00006484"/>
    </source>
</evidence>
<accession>A0ABP8Z310</accession>
<evidence type="ECO:0000313" key="5">
    <source>
        <dbReference type="Proteomes" id="UP001500822"/>
    </source>
</evidence>
<keyword evidence="5" id="KW-1185">Reference proteome</keyword>
<dbReference type="PANTHER" id="PTHR42901:SF1">
    <property type="entry name" value="ALCOHOL DEHYDROGENASE"/>
    <property type="match status" value="1"/>
</dbReference>
<evidence type="ECO:0000256" key="2">
    <source>
        <dbReference type="ARBA" id="ARBA00023002"/>
    </source>
</evidence>
<dbReference type="InterPro" id="IPR036291">
    <property type="entry name" value="NAD(P)-bd_dom_sf"/>
</dbReference>
<protein>
    <submittedName>
        <fullName evidence="4">Uncharacterized protein</fullName>
    </submittedName>
</protein>
<dbReference type="Gene3D" id="3.40.50.720">
    <property type="entry name" value="NAD(P)-binding Rossmann-like Domain"/>
    <property type="match status" value="1"/>
</dbReference>
<organism evidence="4 5">
    <name type="scientific">Gordonia alkaliphila</name>
    <dbReference type="NCBI Taxonomy" id="1053547"/>
    <lineage>
        <taxon>Bacteria</taxon>
        <taxon>Bacillati</taxon>
        <taxon>Actinomycetota</taxon>
        <taxon>Actinomycetes</taxon>
        <taxon>Mycobacteriales</taxon>
        <taxon>Gordoniaceae</taxon>
        <taxon>Gordonia</taxon>
    </lineage>
</organism>
<sequence>MRAAIWSRTDGPPTRIALSTKLDGAVPTRSCAATTPLALMASNLAAAPGVDRRLRLVGMTNSGSTEAVQSNGKVAVVTGASSGIGAASARALAAVGYSVVIGARRVDRIDALADEIGGRAMYLDVTDPASVERFAATLERVDVLVNNAGGAKGLAPVAEANLDDWRWMWETNVVGTLRITKALLPALIASGDGLIVTITSIAALDVYDNGAGYTAAKHAQSVLHRTLRPELLGQPVRLTEICPGMVETEFSLVRFDGDAERAGHVYDGLTPLTTDDVAEVIAFVASRPPHVNLDRIVLMPRDQVDARRNLRTG</sequence>
<dbReference type="EMBL" id="BAABIE010000004">
    <property type="protein sequence ID" value="GAA4745157.1"/>
    <property type="molecule type" value="Genomic_DNA"/>
</dbReference>
<dbReference type="PRINTS" id="PR00081">
    <property type="entry name" value="GDHRDH"/>
</dbReference>
<evidence type="ECO:0000256" key="3">
    <source>
        <dbReference type="RuleBase" id="RU000363"/>
    </source>
</evidence>